<gene>
    <name evidence="1" type="ORF">E5331_12315</name>
</gene>
<name>A0AC61RI50_9BACT</name>
<accession>A0AC61RI50</accession>
<reference evidence="1" key="1">
    <citation type="submission" date="2019-04" db="EMBL/GenBank/DDBJ databases">
        <title>Microbes associate with the intestines of laboratory mice.</title>
        <authorList>
            <person name="Navarre W."/>
            <person name="Wong E."/>
            <person name="Huang K."/>
            <person name="Tropini C."/>
            <person name="Ng K."/>
            <person name="Yu B."/>
        </authorList>
    </citation>
    <scope>NUCLEOTIDE SEQUENCE</scope>
    <source>
        <strain evidence="1">NM04_E33</strain>
    </source>
</reference>
<sequence length="248" mass="27927">MKRVILLLALMFSLFAAHAQVNIPRQELRYNAHYHWGMVDVMIGHGVVTMECRDNRFKATIDGNSIPWEGRVFCISDTLHTIMSPTSGLSKETVTYENGWYLKPKVTEYRSGNFVPSDPANYKNIKGGGELDASANTMEAIHIMGDMLGMFYYSHEIDFESMKPGSTLTIPIAVEGSNPEKVVVTYKGKSQYKIEGMTYPSYNIQFEYSYRGVMSGYQINAEIGVNDRIPLLISANLPIGHVQMIYNP</sequence>
<dbReference type="EMBL" id="SRYB01000018">
    <property type="protein sequence ID" value="TGY77959.1"/>
    <property type="molecule type" value="Genomic_DNA"/>
</dbReference>
<keyword evidence="2" id="KW-1185">Reference proteome</keyword>
<evidence type="ECO:0000313" key="1">
    <source>
        <dbReference type="EMBL" id="TGY77959.1"/>
    </source>
</evidence>
<evidence type="ECO:0000313" key="2">
    <source>
        <dbReference type="Proteomes" id="UP000306319"/>
    </source>
</evidence>
<proteinExistence type="predicted"/>
<protein>
    <submittedName>
        <fullName evidence="1">DUF3108 domain-containing protein</fullName>
    </submittedName>
</protein>
<comment type="caution">
    <text evidence="1">The sequence shown here is derived from an EMBL/GenBank/DDBJ whole genome shotgun (WGS) entry which is preliminary data.</text>
</comment>
<dbReference type="Proteomes" id="UP000306319">
    <property type="component" value="Unassembled WGS sequence"/>
</dbReference>
<organism evidence="1 2">
    <name type="scientific">Lepagella muris</name>
    <dbReference type="NCBI Taxonomy" id="3032870"/>
    <lineage>
        <taxon>Bacteria</taxon>
        <taxon>Pseudomonadati</taxon>
        <taxon>Bacteroidota</taxon>
        <taxon>Bacteroidia</taxon>
        <taxon>Bacteroidales</taxon>
        <taxon>Muribaculaceae</taxon>
        <taxon>Lepagella</taxon>
    </lineage>
</organism>